<dbReference type="Pfam" id="PF00107">
    <property type="entry name" value="ADH_zinc_N"/>
    <property type="match status" value="1"/>
</dbReference>
<dbReference type="AlphaFoldDB" id="A0A2S3YUZ4"/>
<dbReference type="GO" id="GO:0046872">
    <property type="term" value="F:metal ion binding"/>
    <property type="evidence" value="ECO:0007669"/>
    <property type="project" value="UniProtKB-KW"/>
</dbReference>
<protein>
    <submittedName>
        <fullName evidence="9">L-idonate 5-dehydrogenase</fullName>
    </submittedName>
</protein>
<dbReference type="InterPro" id="IPR011032">
    <property type="entry name" value="GroES-like_sf"/>
</dbReference>
<feature type="domain" description="Alcohol dehydrogenase-like C-terminal" evidence="7">
    <location>
        <begin position="178"/>
        <end position="302"/>
    </location>
</feature>
<dbReference type="EMBL" id="LODU01000002">
    <property type="protein sequence ID" value="POH35472.1"/>
    <property type="molecule type" value="Genomic_DNA"/>
</dbReference>
<evidence type="ECO:0000313" key="10">
    <source>
        <dbReference type="Proteomes" id="UP000237511"/>
    </source>
</evidence>
<evidence type="ECO:0000256" key="2">
    <source>
        <dbReference type="ARBA" id="ARBA00008072"/>
    </source>
</evidence>
<dbReference type="Gene3D" id="3.40.50.720">
    <property type="entry name" value="NAD(P)-binding Rossmann-like Domain"/>
    <property type="match status" value="1"/>
</dbReference>
<comment type="similarity">
    <text evidence="2">Belongs to the zinc-containing alcohol dehydrogenase family.</text>
</comment>
<dbReference type="InterPro" id="IPR013149">
    <property type="entry name" value="ADH-like_C"/>
</dbReference>
<keyword evidence="5" id="KW-0560">Oxidoreductase</keyword>
<gene>
    <name evidence="9" type="ORF">ATY31_01275</name>
</gene>
<dbReference type="SUPFAM" id="SSF51735">
    <property type="entry name" value="NAD(P)-binding Rossmann-fold domains"/>
    <property type="match status" value="1"/>
</dbReference>
<dbReference type="Gene3D" id="3.90.180.10">
    <property type="entry name" value="Medium-chain alcohol dehydrogenases, catalytic domain"/>
    <property type="match status" value="1"/>
</dbReference>
<evidence type="ECO:0000259" key="7">
    <source>
        <dbReference type="Pfam" id="PF00107"/>
    </source>
</evidence>
<evidence type="ECO:0000256" key="1">
    <source>
        <dbReference type="ARBA" id="ARBA00001947"/>
    </source>
</evidence>
<evidence type="ECO:0000256" key="5">
    <source>
        <dbReference type="ARBA" id="ARBA00023002"/>
    </source>
</evidence>
<dbReference type="InterPro" id="IPR013154">
    <property type="entry name" value="ADH-like_N"/>
</dbReference>
<comment type="caution">
    <text evidence="9">The sequence shown here is derived from an EMBL/GenBank/DDBJ whole genome shotgun (WGS) entry which is preliminary data.</text>
</comment>
<dbReference type="FunFam" id="3.40.50.720:FF:000068">
    <property type="entry name" value="Sorbitol dehydrogenase"/>
    <property type="match status" value="1"/>
</dbReference>
<evidence type="ECO:0000256" key="4">
    <source>
        <dbReference type="ARBA" id="ARBA00022833"/>
    </source>
</evidence>
<reference evidence="9 10" key="1">
    <citation type="journal article" date="2014" name="Syst. Appl. Microbiol.">
        <title>Microsymbionts of Phaseolus vulgaris in acid and alkaline soils of Mexico.</title>
        <authorList>
            <person name="Verastegui-Valdes M.M."/>
            <person name="Zhang Y.J."/>
            <person name="Rivera-Orduna F.N."/>
            <person name="Cheng H.P."/>
            <person name="Sui X.H."/>
            <person name="Wang E.T."/>
        </authorList>
    </citation>
    <scope>NUCLEOTIDE SEQUENCE [LARGE SCALE GENOMIC DNA]</scope>
    <source>
        <strain evidence="9 10">FG01</strain>
    </source>
</reference>
<dbReference type="Proteomes" id="UP000237511">
    <property type="component" value="Unassembled WGS sequence"/>
</dbReference>
<dbReference type="PANTHER" id="PTHR43161">
    <property type="entry name" value="SORBITOL DEHYDROGENASE"/>
    <property type="match status" value="1"/>
</dbReference>
<comment type="cofactor">
    <cofactor evidence="1">
        <name>Zn(2+)</name>
        <dbReference type="ChEBI" id="CHEBI:29105"/>
    </cofactor>
</comment>
<dbReference type="GO" id="GO:0016491">
    <property type="term" value="F:oxidoreductase activity"/>
    <property type="evidence" value="ECO:0007669"/>
    <property type="project" value="UniProtKB-KW"/>
</dbReference>
<evidence type="ECO:0000259" key="8">
    <source>
        <dbReference type="Pfam" id="PF08240"/>
    </source>
</evidence>
<proteinExistence type="inferred from homology"/>
<evidence type="ECO:0000256" key="6">
    <source>
        <dbReference type="ARBA" id="ARBA00023027"/>
    </source>
</evidence>
<dbReference type="RefSeq" id="WP_097526895.1">
    <property type="nucleotide sequence ID" value="NZ_LODU01000002.1"/>
</dbReference>
<evidence type="ECO:0000313" key="9">
    <source>
        <dbReference type="EMBL" id="POH35472.1"/>
    </source>
</evidence>
<accession>A0A2S3YUZ4</accession>
<dbReference type="Pfam" id="PF08240">
    <property type="entry name" value="ADH_N"/>
    <property type="match status" value="1"/>
</dbReference>
<dbReference type="SUPFAM" id="SSF50129">
    <property type="entry name" value="GroES-like"/>
    <property type="match status" value="1"/>
</dbReference>
<keyword evidence="6" id="KW-0520">NAD</keyword>
<keyword evidence="4" id="KW-0862">Zinc</keyword>
<evidence type="ECO:0000256" key="3">
    <source>
        <dbReference type="ARBA" id="ARBA00022723"/>
    </source>
</evidence>
<sequence>MKAIVVLGAKDLRIEERAVEAPGAGEVQLRLAVGGVCGSDLHYYNHGGFGTVRLREPMILGHEVSAYVEALGPGVDGLKTGQLVAVSPSRPCRTCRYCQEGLHNQCLNMRFYGSAMPFPHIQGAFREVLVADAIQCVPAEGLTPGEAALAEPLAVALHATRRVGEVLGKRVLVTGCGPIGVLAILAARRAGAAEIVATDLSDFTLALAKKAGADRVINMKSEPDALAPYGADKGRFDVLYECSGAAPALAAGIAALRPRGIIIQLGLGGDMSLPMMAITAKELDLRGSFRFHEEFATGVGLMQKGLIDVKSLITHTVPLADAVSAFELASDRSQAMKAQIAFS</sequence>
<dbReference type="CDD" id="cd08232">
    <property type="entry name" value="idonate-5-DH"/>
    <property type="match status" value="1"/>
</dbReference>
<dbReference type="PANTHER" id="PTHR43161:SF9">
    <property type="entry name" value="SORBITOL DEHYDROGENASE"/>
    <property type="match status" value="1"/>
</dbReference>
<name>A0A2S3YUZ4_9HYPH</name>
<dbReference type="InterPro" id="IPR036291">
    <property type="entry name" value="NAD(P)-bd_dom_sf"/>
</dbReference>
<organism evidence="9 10">
    <name type="scientific">Sinorhizobium americanum</name>
    <dbReference type="NCBI Taxonomy" id="194963"/>
    <lineage>
        <taxon>Bacteria</taxon>
        <taxon>Pseudomonadati</taxon>
        <taxon>Pseudomonadota</taxon>
        <taxon>Alphaproteobacteria</taxon>
        <taxon>Hyphomicrobiales</taxon>
        <taxon>Rhizobiaceae</taxon>
        <taxon>Sinorhizobium/Ensifer group</taxon>
        <taxon>Sinorhizobium</taxon>
    </lineage>
</organism>
<feature type="domain" description="Alcohol dehydrogenase-like N-terminal" evidence="8">
    <location>
        <begin position="23"/>
        <end position="139"/>
    </location>
</feature>
<keyword evidence="3" id="KW-0479">Metal-binding</keyword>